<evidence type="ECO:0000256" key="7">
    <source>
        <dbReference type="ARBA" id="ARBA00022840"/>
    </source>
</evidence>
<evidence type="ECO:0000256" key="6">
    <source>
        <dbReference type="ARBA" id="ARBA00022839"/>
    </source>
</evidence>
<proteinExistence type="predicted"/>
<evidence type="ECO:0000256" key="15">
    <source>
        <dbReference type="PROSITE-ProRule" id="PRU00560"/>
    </source>
</evidence>
<protein>
    <recommendedName>
        <fullName evidence="12">DNA 3'-5' helicase</fullName>
        <ecNumber evidence="12">5.6.2.4</ecNumber>
    </recommendedName>
    <alternativeName>
        <fullName evidence="13">DNA 3'-5' helicase II</fullName>
    </alternativeName>
</protein>
<dbReference type="InterPro" id="IPR011604">
    <property type="entry name" value="PDDEXK-like_dom_sf"/>
</dbReference>
<dbReference type="InterPro" id="IPR014016">
    <property type="entry name" value="UvrD-like_ATP-bd"/>
</dbReference>
<dbReference type="InterPro" id="IPR000212">
    <property type="entry name" value="DNA_helicase_UvrD/REP"/>
</dbReference>
<dbReference type="InterPro" id="IPR014017">
    <property type="entry name" value="DNA_helicase_UvrD-like_C"/>
</dbReference>
<dbReference type="NCBIfam" id="TIGR02784">
    <property type="entry name" value="addA_alphas"/>
    <property type="match status" value="1"/>
</dbReference>
<dbReference type="GO" id="GO:0000725">
    <property type="term" value="P:recombinational repair"/>
    <property type="evidence" value="ECO:0007669"/>
    <property type="project" value="TreeGrafter"/>
</dbReference>
<evidence type="ECO:0000259" key="16">
    <source>
        <dbReference type="PROSITE" id="PS51198"/>
    </source>
</evidence>
<dbReference type="Pfam" id="PF00580">
    <property type="entry name" value="UvrD-helicase"/>
    <property type="match status" value="1"/>
</dbReference>
<dbReference type="InterPro" id="IPR038726">
    <property type="entry name" value="PDDEXK_AddAB-type"/>
</dbReference>
<dbReference type="EMBL" id="PSQJ01000001">
    <property type="protein sequence ID" value="PTL87090.1"/>
    <property type="molecule type" value="Genomic_DNA"/>
</dbReference>
<keyword evidence="2 15" id="KW-0547">Nucleotide-binding</keyword>
<keyword evidence="3" id="KW-0227">DNA damage</keyword>
<evidence type="ECO:0000256" key="12">
    <source>
        <dbReference type="ARBA" id="ARBA00034808"/>
    </source>
</evidence>
<dbReference type="GO" id="GO:0003677">
    <property type="term" value="F:DNA binding"/>
    <property type="evidence" value="ECO:0007669"/>
    <property type="project" value="UniProtKB-KW"/>
</dbReference>
<dbReference type="AlphaFoldDB" id="A0A2T4VZ84"/>
<reference evidence="19" key="1">
    <citation type="submission" date="2018-02" db="EMBL/GenBank/DDBJ databases">
        <title>Genome sequence of Candidatus Liberibacter europaeus.</title>
        <authorList>
            <person name="Frampton R.A."/>
            <person name="Thompson S.M."/>
            <person name="David C."/>
            <person name="Addison S.M."/>
            <person name="Smith G.R."/>
        </authorList>
    </citation>
    <scope>NUCLEOTIDE SEQUENCE [LARGE SCALE GENOMIC DNA]</scope>
</reference>
<dbReference type="GO" id="GO:0005524">
    <property type="term" value="F:ATP binding"/>
    <property type="evidence" value="ECO:0007669"/>
    <property type="project" value="UniProtKB-UniRule"/>
</dbReference>
<evidence type="ECO:0000256" key="14">
    <source>
        <dbReference type="ARBA" id="ARBA00048988"/>
    </source>
</evidence>
<keyword evidence="4 15" id="KW-0378">Hydrolase</keyword>
<dbReference type="InterPro" id="IPR027417">
    <property type="entry name" value="P-loop_NTPase"/>
</dbReference>
<dbReference type="SUPFAM" id="SSF52540">
    <property type="entry name" value="P-loop containing nucleoside triphosphate hydrolases"/>
    <property type="match status" value="1"/>
</dbReference>
<dbReference type="PROSITE" id="PS51198">
    <property type="entry name" value="UVRD_HELICASE_ATP_BIND"/>
    <property type="match status" value="1"/>
</dbReference>
<dbReference type="PANTHER" id="PTHR11070:SF2">
    <property type="entry name" value="ATP-DEPENDENT DNA HELICASE SRS2"/>
    <property type="match status" value="1"/>
</dbReference>
<evidence type="ECO:0000256" key="3">
    <source>
        <dbReference type="ARBA" id="ARBA00022763"/>
    </source>
</evidence>
<keyword evidence="6" id="KW-0269">Exonuclease</keyword>
<dbReference type="Proteomes" id="UP000240811">
    <property type="component" value="Unassembled WGS sequence"/>
</dbReference>
<keyword evidence="5 15" id="KW-0347">Helicase</keyword>
<dbReference type="Gene3D" id="3.40.50.300">
    <property type="entry name" value="P-loop containing nucleotide triphosphate hydrolases"/>
    <property type="match status" value="4"/>
</dbReference>
<dbReference type="PANTHER" id="PTHR11070">
    <property type="entry name" value="UVRD / RECB / PCRA DNA HELICASE FAMILY MEMBER"/>
    <property type="match status" value="1"/>
</dbReference>
<keyword evidence="8" id="KW-0238">DNA-binding</keyword>
<evidence type="ECO:0000256" key="2">
    <source>
        <dbReference type="ARBA" id="ARBA00022741"/>
    </source>
</evidence>
<feature type="binding site" evidence="15">
    <location>
        <begin position="38"/>
        <end position="45"/>
    </location>
    <ligand>
        <name>ATP</name>
        <dbReference type="ChEBI" id="CHEBI:30616"/>
    </ligand>
</feature>
<dbReference type="Gene3D" id="3.90.320.10">
    <property type="match status" value="1"/>
</dbReference>
<evidence type="ECO:0000313" key="18">
    <source>
        <dbReference type="EMBL" id="PTL87090.1"/>
    </source>
</evidence>
<comment type="caution">
    <text evidence="18">The sequence shown here is derived from an EMBL/GenBank/DDBJ whole genome shotgun (WGS) entry which is preliminary data.</text>
</comment>
<comment type="catalytic activity">
    <reaction evidence="11">
        <text>Couples ATP hydrolysis with the unwinding of duplex DNA by translocating in the 3'-5' direction.</text>
        <dbReference type="EC" id="5.6.2.4"/>
    </reaction>
</comment>
<evidence type="ECO:0000256" key="8">
    <source>
        <dbReference type="ARBA" id="ARBA00023125"/>
    </source>
</evidence>
<dbReference type="PROSITE" id="PS51217">
    <property type="entry name" value="UVRD_HELICASE_CTER"/>
    <property type="match status" value="1"/>
</dbReference>
<keyword evidence="1" id="KW-0540">Nuclease</keyword>
<accession>A0A2T4VZ84</accession>
<dbReference type="Pfam" id="PF13361">
    <property type="entry name" value="UvrD_C"/>
    <property type="match status" value="1"/>
</dbReference>
<dbReference type="Pfam" id="PF12705">
    <property type="entry name" value="PDDEXK_1"/>
    <property type="match status" value="1"/>
</dbReference>
<organism evidence="18 19">
    <name type="scientific">Candidatus Liberibacter europaeus</name>
    <dbReference type="NCBI Taxonomy" id="744859"/>
    <lineage>
        <taxon>Bacteria</taxon>
        <taxon>Pseudomonadati</taxon>
        <taxon>Pseudomonadota</taxon>
        <taxon>Alphaproteobacteria</taxon>
        <taxon>Hyphomicrobiales</taxon>
        <taxon>Rhizobiaceae</taxon>
        <taxon>Liberibacter</taxon>
    </lineage>
</organism>
<dbReference type="GO" id="GO:0033202">
    <property type="term" value="C:DNA helicase complex"/>
    <property type="evidence" value="ECO:0007669"/>
    <property type="project" value="TreeGrafter"/>
</dbReference>
<keyword evidence="9" id="KW-0234">DNA repair</keyword>
<evidence type="ECO:0000256" key="4">
    <source>
        <dbReference type="ARBA" id="ARBA00022801"/>
    </source>
</evidence>
<feature type="domain" description="UvrD-like helicase C-terminal" evidence="17">
    <location>
        <begin position="525"/>
        <end position="808"/>
    </location>
</feature>
<dbReference type="GO" id="GO:0005829">
    <property type="term" value="C:cytosol"/>
    <property type="evidence" value="ECO:0007669"/>
    <property type="project" value="TreeGrafter"/>
</dbReference>
<evidence type="ECO:0000313" key="19">
    <source>
        <dbReference type="Proteomes" id="UP000240811"/>
    </source>
</evidence>
<dbReference type="GO" id="GO:0004527">
    <property type="term" value="F:exonuclease activity"/>
    <property type="evidence" value="ECO:0007669"/>
    <property type="project" value="UniProtKB-KW"/>
</dbReference>
<evidence type="ECO:0000256" key="13">
    <source>
        <dbReference type="ARBA" id="ARBA00034923"/>
    </source>
</evidence>
<dbReference type="InterPro" id="IPR014151">
    <property type="entry name" value="DNA_helicase_AddA"/>
</dbReference>
<evidence type="ECO:0000256" key="5">
    <source>
        <dbReference type="ARBA" id="ARBA00022806"/>
    </source>
</evidence>
<dbReference type="GO" id="GO:0043138">
    <property type="term" value="F:3'-5' DNA helicase activity"/>
    <property type="evidence" value="ECO:0007669"/>
    <property type="project" value="UniProtKB-EC"/>
</dbReference>
<dbReference type="Gene3D" id="1.10.486.10">
    <property type="entry name" value="PCRA, domain 4"/>
    <property type="match status" value="1"/>
</dbReference>
<evidence type="ECO:0000256" key="1">
    <source>
        <dbReference type="ARBA" id="ARBA00022722"/>
    </source>
</evidence>
<name>A0A2T4VZ84_9HYPH</name>
<evidence type="ECO:0000259" key="17">
    <source>
        <dbReference type="PROSITE" id="PS51217"/>
    </source>
</evidence>
<comment type="catalytic activity">
    <reaction evidence="14">
        <text>ATP + H2O = ADP + phosphate + H(+)</text>
        <dbReference type="Rhea" id="RHEA:13065"/>
        <dbReference type="ChEBI" id="CHEBI:15377"/>
        <dbReference type="ChEBI" id="CHEBI:15378"/>
        <dbReference type="ChEBI" id="CHEBI:30616"/>
        <dbReference type="ChEBI" id="CHEBI:43474"/>
        <dbReference type="ChEBI" id="CHEBI:456216"/>
        <dbReference type="EC" id="5.6.2.4"/>
    </reaction>
</comment>
<sequence length="1185" mass="136487">MINNNSLKNDFEIKDWISWTKSQQLLASDPTRSAWVSANAGSGKTHILVLRVLRLLLANTNPSSILCLTHTQAAAAEMSNRVFEIITEWSHLSDEKLYVEITKIQDKKPTRIDISRARNLIIKILETPGGLKAQTIHSFCESIIQQFPLEANITGQFSILDKDQSKKMIEEAKKSTLASIVVENNVELKQSLAEILELVKETDLEQLISNIISHRYSLNKFSSFANNNGGEEIVLKNRFELSHDESDERIRNDLWPLQNFEQEYINKYVTLYKENGKGTKLKQAKILEDILIEESFEKRFSLLSEFFLNKDLSPRSQIITTIANKSPDLKDKIKKAQQTFIQIQERFNKYKMFKMTMALLILAKHLNTHYEELKKKHCFLDFEDLIVYTNDLLKKRDVSAWIRYKLDQEINHILIDEVQDTSMIQWEVIRSLTEDFFVGENAHSHPRTLFAVGDEKQSIFSFQGAKPNLFFREKQINQQRITNAGQKFSAIQLPLSFRSTADILTAVDKVFSIPENAQGLSEDKTPILHRSNRIGHAGNVQLWDQVLAKKNPRQEDWISYFDSSPQESSASILARRIANTISDMIGSDTIISNGKKRFVRADDILVLVRKRSPFIALLARFLKNDHKISVSSNDRFILSKHLAIKDLMSLGYFVLSQEDDLSLAALLKSPLFNLSEDDLFEICAKRQQTETVYDSIKKISNDKTSKFHHITEYIHELINLSKSHSAYDFFTLILGAKNGRKQFIARFGTEVVDVIDEFLDFALRNEQKSYFTLQEFISELEYYPPEIKSNQSRNHHEVRIMTVHGAKGLESPVVFLVDYGTEILSNNHINNMHILPSSNDEPGTPIWIPTKKLRNSIISSHIEYLKKAAMEEYHRLLYVGMTRASDKLIICSYINQENKTNKRTWHDMVEKSFNGDKRAKKITPKTSANKDEWSAWQWNIPCNEDTIIAEESIATQLNYGEKLPKEFFSHIQNDTITPYILNPSMLDKKDEPTLNFPLSDNNNDDDALKRGLIIHKLLEIVFKLPLEQRKQSIVSYLKKNSKFWTIQEYENLVSSITSLLEHPIVSTAMSCLSYTEVSISGKINFPKQEVLVSGRVDQISIDNENVFIFEYKTNRNIPQGIEDIPISHIIQLSIYRELLKDSYTDKSFVCLLIYVLEPKVFIIPQCKLDEALLKISKGNLSLIEK</sequence>
<gene>
    <name evidence="18" type="primary">addA</name>
    <name evidence="18" type="ORF">C4617_00860</name>
</gene>
<keyword evidence="7 15" id="KW-0067">ATP-binding</keyword>
<evidence type="ECO:0000256" key="11">
    <source>
        <dbReference type="ARBA" id="ARBA00034617"/>
    </source>
</evidence>
<dbReference type="EC" id="5.6.2.4" evidence="12"/>
<keyword evidence="10" id="KW-0413">Isomerase</keyword>
<evidence type="ECO:0000256" key="9">
    <source>
        <dbReference type="ARBA" id="ARBA00023204"/>
    </source>
</evidence>
<evidence type="ECO:0000256" key="10">
    <source>
        <dbReference type="ARBA" id="ARBA00023235"/>
    </source>
</evidence>
<feature type="domain" description="UvrD-like helicase ATP-binding" evidence="16">
    <location>
        <begin position="17"/>
        <end position="500"/>
    </location>
</feature>